<dbReference type="Proteomes" id="UP001434883">
    <property type="component" value="Unassembled WGS sequence"/>
</dbReference>
<dbReference type="CDD" id="cd00176">
    <property type="entry name" value="SPEC"/>
    <property type="match status" value="2"/>
</dbReference>
<keyword evidence="1" id="KW-0677">Repeat</keyword>
<keyword evidence="2" id="KW-0009">Actin-binding</keyword>
<feature type="coiled-coil region" evidence="3">
    <location>
        <begin position="148"/>
        <end position="175"/>
    </location>
</feature>
<feature type="coiled-coil region" evidence="3">
    <location>
        <begin position="42"/>
        <end position="76"/>
    </location>
</feature>
<name>A0ABV0QUW5_9TELE</name>
<sequence>EVSLWAMEAEMILECNEIQTWMKEKTKVIESTQSLGNDLAGVMALQRKLTGMERDLEAIQGKLDDLTKEAEKLASEHPDQAGEIQGRLAEIQEVWEELNATMKRREESLGEASKLQGFLRDLDDFQSWLSRTQTAVASEDIPTSLPEAECLLAQHEGIKNEVDNYKEDYEKMRAVGEEVTQGQTDAQHMFLAQRLQALDTGWEELRCMWENRHSLLAQAFDFQTFLRDAKQAEAFLNSQEYVLSHTEMPTSLQAAEEAIKKHEDFLTTTEASEEKITGVDMSYDEARNLHSKWQKHQAFMAELASNKDWLDKIDKEGQALVAEKPELKPVVQQTLEDLQRQWEELESTTRTKDQCLFEAHRAEIFTQSCSALDDWLKNIESQLHSDDYGKDLTSVNILLKKHQVKIKRNFKTLK</sequence>
<gene>
    <name evidence="4" type="primary">SPTBN1_5</name>
    <name evidence="4" type="ORF">XENOCAPTIV_006594</name>
</gene>
<dbReference type="InterPro" id="IPR018159">
    <property type="entry name" value="Spectrin/alpha-actinin"/>
</dbReference>
<evidence type="ECO:0000256" key="2">
    <source>
        <dbReference type="ARBA" id="ARBA00023203"/>
    </source>
</evidence>
<accession>A0ABV0QUW5</accession>
<dbReference type="EMBL" id="JAHRIN010025381">
    <property type="protein sequence ID" value="MEQ2199637.1"/>
    <property type="molecule type" value="Genomic_DNA"/>
</dbReference>
<evidence type="ECO:0000313" key="5">
    <source>
        <dbReference type="Proteomes" id="UP001434883"/>
    </source>
</evidence>
<comment type="caution">
    <text evidence="4">The sequence shown here is derived from an EMBL/GenBank/DDBJ whole genome shotgun (WGS) entry which is preliminary data.</text>
</comment>
<keyword evidence="3" id="KW-0175">Coiled coil</keyword>
<feature type="non-terminal residue" evidence="4">
    <location>
        <position position="1"/>
    </location>
</feature>
<dbReference type="SUPFAM" id="SSF46966">
    <property type="entry name" value="Spectrin repeat"/>
    <property type="match status" value="3"/>
</dbReference>
<protein>
    <submittedName>
        <fullName evidence="4">Spectrin beta chain, non-erythrocytic 1</fullName>
    </submittedName>
</protein>
<evidence type="ECO:0000256" key="3">
    <source>
        <dbReference type="SAM" id="Coils"/>
    </source>
</evidence>
<keyword evidence="5" id="KW-1185">Reference proteome</keyword>
<dbReference type="Pfam" id="PF00435">
    <property type="entry name" value="Spectrin"/>
    <property type="match status" value="5"/>
</dbReference>
<organism evidence="4 5">
    <name type="scientific">Xenoophorus captivus</name>
    <dbReference type="NCBI Taxonomy" id="1517983"/>
    <lineage>
        <taxon>Eukaryota</taxon>
        <taxon>Metazoa</taxon>
        <taxon>Chordata</taxon>
        <taxon>Craniata</taxon>
        <taxon>Vertebrata</taxon>
        <taxon>Euteleostomi</taxon>
        <taxon>Actinopterygii</taxon>
        <taxon>Neopterygii</taxon>
        <taxon>Teleostei</taxon>
        <taxon>Neoteleostei</taxon>
        <taxon>Acanthomorphata</taxon>
        <taxon>Ovalentaria</taxon>
        <taxon>Atherinomorphae</taxon>
        <taxon>Cyprinodontiformes</taxon>
        <taxon>Goodeidae</taxon>
        <taxon>Xenoophorus</taxon>
    </lineage>
</organism>
<dbReference type="PANTHER" id="PTHR11915">
    <property type="entry name" value="SPECTRIN/FILAMIN RELATED CYTOSKELETAL PROTEIN"/>
    <property type="match status" value="1"/>
</dbReference>
<evidence type="ECO:0000256" key="1">
    <source>
        <dbReference type="ARBA" id="ARBA00022737"/>
    </source>
</evidence>
<dbReference type="InterPro" id="IPR002017">
    <property type="entry name" value="Spectrin_repeat"/>
</dbReference>
<reference evidence="4 5" key="1">
    <citation type="submission" date="2021-06" db="EMBL/GenBank/DDBJ databases">
        <authorList>
            <person name="Palmer J.M."/>
        </authorList>
    </citation>
    <scope>NUCLEOTIDE SEQUENCE [LARGE SCALE GENOMIC DNA]</scope>
    <source>
        <strain evidence="4 5">XC_2019</strain>
        <tissue evidence="4">Muscle</tissue>
    </source>
</reference>
<evidence type="ECO:0000313" key="4">
    <source>
        <dbReference type="EMBL" id="MEQ2199637.1"/>
    </source>
</evidence>
<dbReference type="Gene3D" id="1.20.58.60">
    <property type="match status" value="4"/>
</dbReference>
<proteinExistence type="predicted"/>
<dbReference type="SMART" id="SM00150">
    <property type="entry name" value="SPEC"/>
    <property type="match status" value="3"/>
</dbReference>